<dbReference type="GO" id="GO:0016020">
    <property type="term" value="C:membrane"/>
    <property type="evidence" value="ECO:0007669"/>
    <property type="project" value="TreeGrafter"/>
</dbReference>
<dbReference type="RefSeq" id="WP_144990516.1">
    <property type="nucleotide sequence ID" value="NZ_VNJK01000001.1"/>
</dbReference>
<dbReference type="InterPro" id="IPR000073">
    <property type="entry name" value="AB_hydrolase_1"/>
</dbReference>
<dbReference type="SUPFAM" id="SSF53474">
    <property type="entry name" value="alpha/beta-Hydrolases"/>
    <property type="match status" value="1"/>
</dbReference>
<dbReference type="PANTHER" id="PTHR43798:SF31">
    <property type="entry name" value="AB HYDROLASE SUPERFAMILY PROTEIN YCLE"/>
    <property type="match status" value="1"/>
</dbReference>
<evidence type="ECO:0000313" key="4">
    <source>
        <dbReference type="Proteomes" id="UP000318102"/>
    </source>
</evidence>
<dbReference type="EMBL" id="VNJK01000001">
    <property type="protein sequence ID" value="TVX93739.1"/>
    <property type="molecule type" value="Genomic_DNA"/>
</dbReference>
<gene>
    <name evidence="3" type="ORF">FPZ44_12120</name>
</gene>
<accession>A0A559J1H7</accession>
<evidence type="ECO:0000259" key="2">
    <source>
        <dbReference type="Pfam" id="PF12697"/>
    </source>
</evidence>
<sequence length="258" mass="29716">MRFSYGSESIYYQQEGQGPVLLFLHGLGGNSSNWIYQRKYFQTHRTVISVDLPGHGQSEGSHIRFQEYWKVIASLLEHLNIISCTICGLSKGARVGLDLADHRPEMVDGLIMVNSFVRLRTDDRIERMSIYGLLDLADGGEQWADVLLREMGVLEHPSIVRGFKHSLKTMNRKHVQQMFYELADVDQRDKLERLNCPVLIIRGVHDHFVPEFYANEIHRLVKQSEVVVMEHCGHLPYLEKPADFNHIVDTFLLRGEGE</sequence>
<comment type="caution">
    <text evidence="3">The sequence shown here is derived from an EMBL/GenBank/DDBJ whole genome shotgun (WGS) entry which is preliminary data.</text>
</comment>
<dbReference type="OrthoDB" id="9805423at2"/>
<protein>
    <submittedName>
        <fullName evidence="3">Alpha/beta hydrolase</fullName>
    </submittedName>
</protein>
<dbReference type="AlphaFoldDB" id="A0A559J1H7"/>
<dbReference type="Proteomes" id="UP000318102">
    <property type="component" value="Unassembled WGS sequence"/>
</dbReference>
<evidence type="ECO:0000256" key="1">
    <source>
        <dbReference type="ARBA" id="ARBA00022801"/>
    </source>
</evidence>
<reference evidence="3 4" key="1">
    <citation type="submission" date="2019-07" db="EMBL/GenBank/DDBJ databases">
        <authorList>
            <person name="Kim J."/>
        </authorList>
    </citation>
    <scope>NUCLEOTIDE SEQUENCE [LARGE SCALE GENOMIC DNA]</scope>
    <source>
        <strain evidence="3 4">N4</strain>
    </source>
</reference>
<feature type="domain" description="AB hydrolase-1" evidence="2">
    <location>
        <begin position="21"/>
        <end position="245"/>
    </location>
</feature>
<organism evidence="3 4">
    <name type="scientific">Paenibacillus agilis</name>
    <dbReference type="NCBI Taxonomy" id="3020863"/>
    <lineage>
        <taxon>Bacteria</taxon>
        <taxon>Bacillati</taxon>
        <taxon>Bacillota</taxon>
        <taxon>Bacilli</taxon>
        <taxon>Bacillales</taxon>
        <taxon>Paenibacillaceae</taxon>
        <taxon>Paenibacillus</taxon>
    </lineage>
</organism>
<proteinExistence type="predicted"/>
<evidence type="ECO:0000313" key="3">
    <source>
        <dbReference type="EMBL" id="TVX93739.1"/>
    </source>
</evidence>
<dbReference type="InterPro" id="IPR029058">
    <property type="entry name" value="AB_hydrolase_fold"/>
</dbReference>
<dbReference type="Pfam" id="PF12697">
    <property type="entry name" value="Abhydrolase_6"/>
    <property type="match status" value="1"/>
</dbReference>
<dbReference type="PRINTS" id="PR00111">
    <property type="entry name" value="ABHYDROLASE"/>
</dbReference>
<dbReference type="InterPro" id="IPR050266">
    <property type="entry name" value="AB_hydrolase_sf"/>
</dbReference>
<name>A0A559J1H7_9BACL</name>
<keyword evidence="4" id="KW-1185">Reference proteome</keyword>
<dbReference type="GO" id="GO:0016787">
    <property type="term" value="F:hydrolase activity"/>
    <property type="evidence" value="ECO:0007669"/>
    <property type="project" value="UniProtKB-KW"/>
</dbReference>
<dbReference type="Gene3D" id="3.40.50.1820">
    <property type="entry name" value="alpha/beta hydrolase"/>
    <property type="match status" value="1"/>
</dbReference>
<keyword evidence="1 3" id="KW-0378">Hydrolase</keyword>
<dbReference type="PANTHER" id="PTHR43798">
    <property type="entry name" value="MONOACYLGLYCEROL LIPASE"/>
    <property type="match status" value="1"/>
</dbReference>